<sequence>MMGQVVPRAGFLHHTFCQPAPYYSFCRSTIVSSCFQGGDRDLQ</sequence>
<protein>
    <submittedName>
        <fullName evidence="1">Uncharacterized protein</fullName>
    </submittedName>
</protein>
<keyword evidence="2" id="KW-1185">Reference proteome</keyword>
<gene>
    <name evidence="1" type="ORF">PMH09_04505</name>
</gene>
<dbReference type="Proteomes" id="UP001232992">
    <property type="component" value="Unassembled WGS sequence"/>
</dbReference>
<dbReference type="RefSeq" id="WP_283757100.1">
    <property type="nucleotide sequence ID" value="NZ_JAQOSQ010000003.1"/>
</dbReference>
<name>A0ABT7BTD4_9CYAN</name>
<evidence type="ECO:0000313" key="1">
    <source>
        <dbReference type="EMBL" id="MDJ1182448.1"/>
    </source>
</evidence>
<organism evidence="1 2">
    <name type="scientific">Roseofilum casamattae BLCC-M143</name>
    <dbReference type="NCBI Taxonomy" id="3022442"/>
    <lineage>
        <taxon>Bacteria</taxon>
        <taxon>Bacillati</taxon>
        <taxon>Cyanobacteriota</taxon>
        <taxon>Cyanophyceae</taxon>
        <taxon>Desertifilales</taxon>
        <taxon>Desertifilaceae</taxon>
        <taxon>Roseofilum</taxon>
        <taxon>Roseofilum casamattae</taxon>
    </lineage>
</organism>
<evidence type="ECO:0000313" key="2">
    <source>
        <dbReference type="Proteomes" id="UP001232992"/>
    </source>
</evidence>
<dbReference type="EMBL" id="JAQOSQ010000003">
    <property type="protein sequence ID" value="MDJ1182448.1"/>
    <property type="molecule type" value="Genomic_DNA"/>
</dbReference>
<proteinExistence type="predicted"/>
<comment type="caution">
    <text evidence="1">The sequence shown here is derived from an EMBL/GenBank/DDBJ whole genome shotgun (WGS) entry which is preliminary data.</text>
</comment>
<reference evidence="1 2" key="1">
    <citation type="submission" date="2023-01" db="EMBL/GenBank/DDBJ databases">
        <title>Novel diversity within Roseofilum (Cyanobacteria; Desertifilaceae) from marine benthic mats with descriptions of four novel species.</title>
        <authorList>
            <person name="Wang Y."/>
            <person name="Berthold D.E."/>
            <person name="Hu J."/>
            <person name="Lefler F.W."/>
            <person name="Laughinghouse H.D. IV."/>
        </authorList>
    </citation>
    <scope>NUCLEOTIDE SEQUENCE [LARGE SCALE GENOMIC DNA]</scope>
    <source>
        <strain evidence="1 2">BLCC-M143</strain>
    </source>
</reference>
<accession>A0ABT7BTD4</accession>